<dbReference type="GO" id="GO:0006298">
    <property type="term" value="P:mismatch repair"/>
    <property type="evidence" value="ECO:0007669"/>
    <property type="project" value="InterPro"/>
</dbReference>
<dbReference type="Gene3D" id="3.30.565.10">
    <property type="entry name" value="Histidine kinase-like ATPase, C-terminal domain"/>
    <property type="match status" value="1"/>
</dbReference>
<evidence type="ECO:0000256" key="1">
    <source>
        <dbReference type="ARBA" id="ARBA00006082"/>
    </source>
</evidence>
<dbReference type="PANTHER" id="PTHR10073:SF12">
    <property type="entry name" value="DNA MISMATCH REPAIR PROTEIN MLH1"/>
    <property type="match status" value="1"/>
</dbReference>
<dbReference type="SUPFAM" id="SSF55874">
    <property type="entry name" value="ATPase domain of HSP90 chaperone/DNA topoisomerase II/histidine kinase"/>
    <property type="match status" value="1"/>
</dbReference>
<accession>A0A382Q3E0</accession>
<evidence type="ECO:0000256" key="3">
    <source>
        <dbReference type="ARBA" id="ARBA00023204"/>
    </source>
</evidence>
<dbReference type="InterPro" id="IPR038973">
    <property type="entry name" value="MutL/Mlh/Pms-like"/>
</dbReference>
<dbReference type="InterPro" id="IPR002099">
    <property type="entry name" value="MutL/Mlh/PMS"/>
</dbReference>
<dbReference type="FunFam" id="3.30.565.10:FF:000003">
    <property type="entry name" value="DNA mismatch repair endonuclease MutL"/>
    <property type="match status" value="1"/>
</dbReference>
<dbReference type="GO" id="GO:0032300">
    <property type="term" value="C:mismatch repair complex"/>
    <property type="evidence" value="ECO:0007669"/>
    <property type="project" value="InterPro"/>
</dbReference>
<dbReference type="InterPro" id="IPR014762">
    <property type="entry name" value="DNA_mismatch_repair_CS"/>
</dbReference>
<proteinExistence type="inferred from homology"/>
<dbReference type="CDD" id="cd16926">
    <property type="entry name" value="HATPase_MutL-MLH-PMS-like"/>
    <property type="match status" value="1"/>
</dbReference>
<evidence type="ECO:0008006" key="5">
    <source>
        <dbReference type="Google" id="ProtNLM"/>
    </source>
</evidence>
<comment type="similarity">
    <text evidence="1">Belongs to the DNA mismatch repair MutL/HexB family.</text>
</comment>
<dbReference type="InterPro" id="IPR036890">
    <property type="entry name" value="HATPase_C_sf"/>
</dbReference>
<keyword evidence="2" id="KW-0227">DNA damage</keyword>
<dbReference type="AlphaFoldDB" id="A0A382Q3E0"/>
<protein>
    <recommendedName>
        <fullName evidence="5">DNA mismatch repair protein S5 domain-containing protein</fullName>
    </recommendedName>
</protein>
<name>A0A382Q3E0_9ZZZZ</name>
<sequence length="250" mass="26502">MAVTTENRRPIQQLDDDTIGHIAAGEVVERPAQVVKELVENSIDAGATRIRVEIERGGFDRISVIDDGGGIPADELELAVTRHATSKLATANDLSAIHTLGFRGEALASIGMVSRLSVASRTENSEGMRIGVDDGAKKPLEPAGIAPGTVIEVCNLFANIPARLSFQKRPSTESAAIVDIVVSQALCNPTIGFTVSVDGRNVLETPPGVQMSDRLFDLIGAPAERLVPLQCSDEDAEAPGDEQWSGWISP</sequence>
<dbReference type="PROSITE" id="PS00058">
    <property type="entry name" value="DNA_MISMATCH_REPAIR_1"/>
    <property type="match status" value="1"/>
</dbReference>
<organism evidence="4">
    <name type="scientific">marine metagenome</name>
    <dbReference type="NCBI Taxonomy" id="408172"/>
    <lineage>
        <taxon>unclassified sequences</taxon>
        <taxon>metagenomes</taxon>
        <taxon>ecological metagenomes</taxon>
    </lineage>
</organism>
<dbReference type="GO" id="GO:0005524">
    <property type="term" value="F:ATP binding"/>
    <property type="evidence" value="ECO:0007669"/>
    <property type="project" value="InterPro"/>
</dbReference>
<feature type="non-terminal residue" evidence="4">
    <location>
        <position position="250"/>
    </location>
</feature>
<keyword evidence="3" id="KW-0234">DNA repair</keyword>
<dbReference type="GO" id="GO:0016887">
    <property type="term" value="F:ATP hydrolysis activity"/>
    <property type="evidence" value="ECO:0007669"/>
    <property type="project" value="InterPro"/>
</dbReference>
<dbReference type="PANTHER" id="PTHR10073">
    <property type="entry name" value="DNA MISMATCH REPAIR PROTEIN MLH, PMS, MUTL"/>
    <property type="match status" value="1"/>
</dbReference>
<evidence type="ECO:0000313" key="4">
    <source>
        <dbReference type="EMBL" id="SVC80094.1"/>
    </source>
</evidence>
<reference evidence="4" key="1">
    <citation type="submission" date="2018-05" db="EMBL/GenBank/DDBJ databases">
        <authorList>
            <person name="Lanie J.A."/>
            <person name="Ng W.-L."/>
            <person name="Kazmierczak K.M."/>
            <person name="Andrzejewski T.M."/>
            <person name="Davidsen T.M."/>
            <person name="Wayne K.J."/>
            <person name="Tettelin H."/>
            <person name="Glass J.I."/>
            <person name="Rusch D."/>
            <person name="Podicherti R."/>
            <person name="Tsui H.-C.T."/>
            <person name="Winkler M.E."/>
        </authorList>
    </citation>
    <scope>NUCLEOTIDE SEQUENCE</scope>
</reference>
<dbReference type="NCBIfam" id="TIGR00585">
    <property type="entry name" value="mutl"/>
    <property type="match status" value="1"/>
</dbReference>
<dbReference type="GO" id="GO:0030983">
    <property type="term" value="F:mismatched DNA binding"/>
    <property type="evidence" value="ECO:0007669"/>
    <property type="project" value="InterPro"/>
</dbReference>
<gene>
    <name evidence="4" type="ORF">METZ01_LOCUS332948</name>
</gene>
<dbReference type="EMBL" id="UINC01111696">
    <property type="protein sequence ID" value="SVC80094.1"/>
    <property type="molecule type" value="Genomic_DNA"/>
</dbReference>
<dbReference type="GO" id="GO:0140664">
    <property type="term" value="F:ATP-dependent DNA damage sensor activity"/>
    <property type="evidence" value="ECO:0007669"/>
    <property type="project" value="InterPro"/>
</dbReference>
<dbReference type="Pfam" id="PF13589">
    <property type="entry name" value="HATPase_c_3"/>
    <property type="match status" value="1"/>
</dbReference>
<evidence type="ECO:0000256" key="2">
    <source>
        <dbReference type="ARBA" id="ARBA00022763"/>
    </source>
</evidence>